<dbReference type="OrthoDB" id="8900094at2"/>
<dbReference type="AlphaFoldDB" id="A0A318SUK8"/>
<keyword evidence="3" id="KW-1185">Reference proteome</keyword>
<dbReference type="EMBL" id="QJTC01000007">
    <property type="protein sequence ID" value="PYE78377.1"/>
    <property type="molecule type" value="Genomic_DNA"/>
</dbReference>
<sequence>MNASLHAVFPAGSADFELEGLIGAIESAPGDDAMVNLLSAADWRVLAPYLQVCRLAQSQVLFTEGSADRTLYFVERGSLSVHVEDAQGRLRLAIVGPGSVVGEGAFFSHRPRSATVQAGSACMLWGLSPMRFSELTHRQPGVALNLSLAAGGVLAKRLANRRRRVAAT</sequence>
<dbReference type="InterPro" id="IPR050397">
    <property type="entry name" value="Env_Response_Regulators"/>
</dbReference>
<dbReference type="CDD" id="cd00038">
    <property type="entry name" value="CAP_ED"/>
    <property type="match status" value="1"/>
</dbReference>
<dbReference type="PANTHER" id="PTHR24567:SF74">
    <property type="entry name" value="HTH-TYPE TRANSCRIPTIONAL REGULATOR ARCR"/>
    <property type="match status" value="1"/>
</dbReference>
<evidence type="ECO:0000313" key="2">
    <source>
        <dbReference type="EMBL" id="PYE78377.1"/>
    </source>
</evidence>
<dbReference type="SUPFAM" id="SSF51206">
    <property type="entry name" value="cAMP-binding domain-like"/>
    <property type="match status" value="1"/>
</dbReference>
<comment type="caution">
    <text evidence="2">The sequence shown here is derived from an EMBL/GenBank/DDBJ whole genome shotgun (WGS) entry which is preliminary data.</text>
</comment>
<gene>
    <name evidence="2" type="ORF">DFQ15_10727</name>
</gene>
<dbReference type="InterPro" id="IPR000595">
    <property type="entry name" value="cNMP-bd_dom"/>
</dbReference>
<dbReference type="GO" id="GO:0003700">
    <property type="term" value="F:DNA-binding transcription factor activity"/>
    <property type="evidence" value="ECO:0007669"/>
    <property type="project" value="TreeGrafter"/>
</dbReference>
<evidence type="ECO:0000259" key="1">
    <source>
        <dbReference type="PROSITE" id="PS50042"/>
    </source>
</evidence>
<feature type="domain" description="Cyclic nucleotide-binding" evidence="1">
    <location>
        <begin position="34"/>
        <end position="135"/>
    </location>
</feature>
<protein>
    <recommendedName>
        <fullName evidence="1">Cyclic nucleotide-binding domain-containing protein</fullName>
    </recommendedName>
</protein>
<dbReference type="Gene3D" id="2.60.120.10">
    <property type="entry name" value="Jelly Rolls"/>
    <property type="match status" value="1"/>
</dbReference>
<dbReference type="SMART" id="SM00100">
    <property type="entry name" value="cNMP"/>
    <property type="match status" value="1"/>
</dbReference>
<proteinExistence type="predicted"/>
<dbReference type="Proteomes" id="UP000247540">
    <property type="component" value="Unassembled WGS sequence"/>
</dbReference>
<evidence type="ECO:0000313" key="3">
    <source>
        <dbReference type="Proteomes" id="UP000247540"/>
    </source>
</evidence>
<dbReference type="InterPro" id="IPR014710">
    <property type="entry name" value="RmlC-like_jellyroll"/>
</dbReference>
<dbReference type="GO" id="GO:0005829">
    <property type="term" value="C:cytosol"/>
    <property type="evidence" value="ECO:0007669"/>
    <property type="project" value="TreeGrafter"/>
</dbReference>
<dbReference type="Pfam" id="PF00027">
    <property type="entry name" value="cNMP_binding"/>
    <property type="match status" value="1"/>
</dbReference>
<accession>A0A318SUK8</accession>
<dbReference type="InterPro" id="IPR018490">
    <property type="entry name" value="cNMP-bd_dom_sf"/>
</dbReference>
<reference evidence="2 3" key="1">
    <citation type="submission" date="2018-06" db="EMBL/GenBank/DDBJ databases">
        <title>Genomic Encyclopedia of Type Strains, Phase III (KMG-III): the genomes of soil and plant-associated and newly described type strains.</title>
        <authorList>
            <person name="Whitman W."/>
        </authorList>
    </citation>
    <scope>NUCLEOTIDE SEQUENCE [LARGE SCALE GENOMIC DNA]</scope>
    <source>
        <strain evidence="2 3">CECT 7646</strain>
    </source>
</reference>
<dbReference type="PROSITE" id="PS50042">
    <property type="entry name" value="CNMP_BINDING_3"/>
    <property type="match status" value="1"/>
</dbReference>
<dbReference type="PANTHER" id="PTHR24567">
    <property type="entry name" value="CRP FAMILY TRANSCRIPTIONAL REGULATORY PROTEIN"/>
    <property type="match status" value="1"/>
</dbReference>
<dbReference type="RefSeq" id="WP_110465185.1">
    <property type="nucleotide sequence ID" value="NZ_JAMOFZ010000007.1"/>
</dbReference>
<name>A0A318SUK8_9BURK</name>
<organism evidence="2 3">
    <name type="scientific">Xylophilus ampelinus</name>
    <dbReference type="NCBI Taxonomy" id="54067"/>
    <lineage>
        <taxon>Bacteria</taxon>
        <taxon>Pseudomonadati</taxon>
        <taxon>Pseudomonadota</taxon>
        <taxon>Betaproteobacteria</taxon>
        <taxon>Burkholderiales</taxon>
        <taxon>Xylophilus</taxon>
    </lineage>
</organism>